<sequence length="67" mass="7270">MKSAEVPRRKPIASVLSQDRRRLEIGNWQLATGNFQLAELEELAELSQVPSAANCGAEVAEMSLGTT</sequence>
<keyword evidence="2" id="KW-1185">Reference proteome</keyword>
<gene>
    <name evidence="1" type="primary">Dsim\GD18489</name>
    <name evidence="1" type="ORF">Dsim_GD18489</name>
</gene>
<dbReference type="HOGENOM" id="CLU_2815217_0_0_1"/>
<evidence type="ECO:0000313" key="2">
    <source>
        <dbReference type="Proteomes" id="UP000000304"/>
    </source>
</evidence>
<protein>
    <submittedName>
        <fullName evidence="1">GD18489</fullName>
    </submittedName>
</protein>
<dbReference type="EMBL" id="CM000364">
    <property type="protein sequence ID" value="EDX13857.1"/>
    <property type="molecule type" value="Genomic_DNA"/>
</dbReference>
<dbReference type="Proteomes" id="UP000000304">
    <property type="component" value="Chromosome 3R"/>
</dbReference>
<reference evidence="1 2" key="1">
    <citation type="journal article" date="2007" name="Nature">
        <title>Evolution of genes and genomes on the Drosophila phylogeny.</title>
        <authorList>
            <consortium name="Drosophila 12 Genomes Consortium"/>
            <person name="Clark A.G."/>
            <person name="Eisen M.B."/>
            <person name="Smith D.R."/>
            <person name="Bergman C.M."/>
            <person name="Oliver B."/>
            <person name="Markow T.A."/>
            <person name="Kaufman T.C."/>
            <person name="Kellis M."/>
            <person name="Gelbart W."/>
            <person name="Iyer V.N."/>
            <person name="Pollard D.A."/>
            <person name="Sackton T.B."/>
            <person name="Larracuente A.M."/>
            <person name="Singh N.D."/>
            <person name="Abad J.P."/>
            <person name="Abt D.N."/>
            <person name="Adryan B."/>
            <person name="Aguade M."/>
            <person name="Akashi H."/>
            <person name="Anderson W.W."/>
            <person name="Aquadro C.F."/>
            <person name="Ardell D.H."/>
            <person name="Arguello R."/>
            <person name="Artieri C.G."/>
            <person name="Barbash D.A."/>
            <person name="Barker D."/>
            <person name="Barsanti P."/>
            <person name="Batterham P."/>
            <person name="Batzoglou S."/>
            <person name="Begun D."/>
            <person name="Bhutkar A."/>
            <person name="Blanco E."/>
            <person name="Bosak S.A."/>
            <person name="Bradley R.K."/>
            <person name="Brand A.D."/>
            <person name="Brent M.R."/>
            <person name="Brooks A.N."/>
            <person name="Brown R.H."/>
            <person name="Butlin R.K."/>
            <person name="Caggese C."/>
            <person name="Calvi B.R."/>
            <person name="Bernardo de Carvalho A."/>
            <person name="Caspi A."/>
            <person name="Castrezana S."/>
            <person name="Celniker S.E."/>
            <person name="Chang J.L."/>
            <person name="Chapple C."/>
            <person name="Chatterji S."/>
            <person name="Chinwalla A."/>
            <person name="Civetta A."/>
            <person name="Clifton S.W."/>
            <person name="Comeron J.M."/>
            <person name="Costello J.C."/>
            <person name="Coyne J.A."/>
            <person name="Daub J."/>
            <person name="David R.G."/>
            <person name="Delcher A.L."/>
            <person name="Delehaunty K."/>
            <person name="Do C.B."/>
            <person name="Ebling H."/>
            <person name="Edwards K."/>
            <person name="Eickbush T."/>
            <person name="Evans J.D."/>
            <person name="Filipski A."/>
            <person name="Findeiss S."/>
            <person name="Freyhult E."/>
            <person name="Fulton L."/>
            <person name="Fulton R."/>
            <person name="Garcia A.C."/>
            <person name="Gardiner A."/>
            <person name="Garfield D.A."/>
            <person name="Garvin B.E."/>
            <person name="Gibson G."/>
            <person name="Gilbert D."/>
            <person name="Gnerre S."/>
            <person name="Godfrey J."/>
            <person name="Good R."/>
            <person name="Gotea V."/>
            <person name="Gravely B."/>
            <person name="Greenberg A.J."/>
            <person name="Griffiths-Jones S."/>
            <person name="Gross S."/>
            <person name="Guigo R."/>
            <person name="Gustafson E.A."/>
            <person name="Haerty W."/>
            <person name="Hahn M.W."/>
            <person name="Halligan D.L."/>
            <person name="Halpern A.L."/>
            <person name="Halter G.M."/>
            <person name="Han M.V."/>
            <person name="Heger A."/>
            <person name="Hillier L."/>
            <person name="Hinrichs A.S."/>
            <person name="Holmes I."/>
            <person name="Hoskins R.A."/>
            <person name="Hubisz M.J."/>
            <person name="Hultmark D."/>
            <person name="Huntley M.A."/>
            <person name="Jaffe D.B."/>
            <person name="Jagadeeshan S."/>
            <person name="Jeck W.R."/>
            <person name="Johnson J."/>
            <person name="Jones C.D."/>
            <person name="Jordan W.C."/>
            <person name="Karpen G.H."/>
            <person name="Kataoka E."/>
            <person name="Keightley P.D."/>
            <person name="Kheradpour P."/>
            <person name="Kirkness E.F."/>
            <person name="Koerich L.B."/>
            <person name="Kristiansen K."/>
            <person name="Kudrna D."/>
            <person name="Kulathinal R.J."/>
            <person name="Kumar S."/>
            <person name="Kwok R."/>
            <person name="Lander E."/>
            <person name="Langley C.H."/>
            <person name="Lapoint R."/>
            <person name="Lazzaro B.P."/>
            <person name="Lee S.J."/>
            <person name="Levesque L."/>
            <person name="Li R."/>
            <person name="Lin C.F."/>
            <person name="Lin M.F."/>
            <person name="Lindblad-Toh K."/>
            <person name="Llopart A."/>
            <person name="Long M."/>
            <person name="Low L."/>
            <person name="Lozovsky E."/>
            <person name="Lu J."/>
            <person name="Luo M."/>
            <person name="Machado C.A."/>
            <person name="Makalowski W."/>
            <person name="Marzo M."/>
            <person name="Matsuda M."/>
            <person name="Matzkin L."/>
            <person name="McAllister B."/>
            <person name="McBride C.S."/>
            <person name="McKernan B."/>
            <person name="McKernan K."/>
            <person name="Mendez-Lago M."/>
            <person name="Minx P."/>
            <person name="Mollenhauer M.U."/>
            <person name="Montooth K."/>
            <person name="Mount S.M."/>
            <person name="Mu X."/>
            <person name="Myers E."/>
            <person name="Negre B."/>
            <person name="Newfeld S."/>
            <person name="Nielsen R."/>
            <person name="Noor M.A."/>
            <person name="O'Grady P."/>
            <person name="Pachter L."/>
            <person name="Papaceit M."/>
            <person name="Parisi M.J."/>
            <person name="Parisi M."/>
            <person name="Parts L."/>
            <person name="Pedersen J.S."/>
            <person name="Pesole G."/>
            <person name="Phillippy A.M."/>
            <person name="Ponting C.P."/>
            <person name="Pop M."/>
            <person name="Porcelli D."/>
            <person name="Powell J.R."/>
            <person name="Prohaska S."/>
            <person name="Pruitt K."/>
            <person name="Puig M."/>
            <person name="Quesneville H."/>
            <person name="Ram K.R."/>
            <person name="Rand D."/>
            <person name="Rasmussen M.D."/>
            <person name="Reed L.K."/>
            <person name="Reenan R."/>
            <person name="Reily A."/>
            <person name="Remington K.A."/>
            <person name="Rieger T.T."/>
            <person name="Ritchie M.G."/>
            <person name="Robin C."/>
            <person name="Rogers Y.H."/>
            <person name="Rohde C."/>
            <person name="Rozas J."/>
            <person name="Rubenfield M.J."/>
            <person name="Ruiz A."/>
            <person name="Russo S."/>
            <person name="Salzberg S.L."/>
            <person name="Sanchez-Gracia A."/>
            <person name="Saranga D.J."/>
            <person name="Sato H."/>
            <person name="Schaeffer S.W."/>
            <person name="Schatz M.C."/>
            <person name="Schlenke T."/>
            <person name="Schwartz R."/>
            <person name="Segarra C."/>
            <person name="Singh R.S."/>
            <person name="Sirot L."/>
            <person name="Sirota M."/>
            <person name="Sisneros N.B."/>
            <person name="Smith C.D."/>
            <person name="Smith T.F."/>
            <person name="Spieth J."/>
            <person name="Stage D.E."/>
            <person name="Stark A."/>
            <person name="Stephan W."/>
            <person name="Strausberg R.L."/>
            <person name="Strempel S."/>
            <person name="Sturgill D."/>
            <person name="Sutton G."/>
            <person name="Sutton G.G."/>
            <person name="Tao W."/>
            <person name="Teichmann S."/>
            <person name="Tobari Y.N."/>
            <person name="Tomimura Y."/>
            <person name="Tsolas J.M."/>
            <person name="Valente V.L."/>
            <person name="Venter E."/>
            <person name="Venter J.C."/>
            <person name="Vicario S."/>
            <person name="Vieira F.G."/>
            <person name="Vilella A.J."/>
            <person name="Villasante A."/>
            <person name="Walenz B."/>
            <person name="Wang J."/>
            <person name="Wasserman M."/>
            <person name="Watts T."/>
            <person name="Wilson D."/>
            <person name="Wilson R.K."/>
            <person name="Wing R.A."/>
            <person name="Wolfner M.F."/>
            <person name="Wong A."/>
            <person name="Wong G.K."/>
            <person name="Wu C.I."/>
            <person name="Wu G."/>
            <person name="Yamamoto D."/>
            <person name="Yang H.P."/>
            <person name="Yang S.P."/>
            <person name="Yorke J.A."/>
            <person name="Yoshida K."/>
            <person name="Zdobnov E."/>
            <person name="Zhang P."/>
            <person name="Zhang Y."/>
            <person name="Zimin A.V."/>
            <person name="Baldwin J."/>
            <person name="Abdouelleil A."/>
            <person name="Abdulkadir J."/>
            <person name="Abebe A."/>
            <person name="Abera B."/>
            <person name="Abreu J."/>
            <person name="Acer S.C."/>
            <person name="Aftuck L."/>
            <person name="Alexander A."/>
            <person name="An P."/>
            <person name="Anderson E."/>
            <person name="Anderson S."/>
            <person name="Arachi H."/>
            <person name="Azer M."/>
            <person name="Bachantsang P."/>
            <person name="Barry A."/>
            <person name="Bayul T."/>
            <person name="Berlin A."/>
            <person name="Bessette D."/>
            <person name="Bloom T."/>
            <person name="Blye J."/>
            <person name="Boguslavskiy L."/>
            <person name="Bonnet C."/>
            <person name="Boukhgalter B."/>
            <person name="Bourzgui I."/>
            <person name="Brown A."/>
            <person name="Cahill P."/>
            <person name="Channer S."/>
            <person name="Cheshatsang Y."/>
            <person name="Chuda L."/>
            <person name="Citroen M."/>
            <person name="Collymore A."/>
            <person name="Cooke P."/>
            <person name="Costello M."/>
            <person name="D'Aco K."/>
            <person name="Daza R."/>
            <person name="De Haan G."/>
            <person name="DeGray S."/>
            <person name="DeMaso C."/>
            <person name="Dhargay N."/>
            <person name="Dooley K."/>
            <person name="Dooley E."/>
            <person name="Doricent M."/>
            <person name="Dorje P."/>
            <person name="Dorjee K."/>
            <person name="Dupes A."/>
            <person name="Elong R."/>
            <person name="Falk J."/>
            <person name="Farina A."/>
            <person name="Faro S."/>
            <person name="Ferguson D."/>
            <person name="Fisher S."/>
            <person name="Foley C.D."/>
            <person name="Franke A."/>
            <person name="Friedrich D."/>
            <person name="Gadbois L."/>
            <person name="Gearin G."/>
            <person name="Gearin C.R."/>
            <person name="Giannoukos G."/>
            <person name="Goode T."/>
            <person name="Graham J."/>
            <person name="Grandbois E."/>
            <person name="Grewal S."/>
            <person name="Gyaltsen K."/>
            <person name="Hafez N."/>
            <person name="Hagos B."/>
            <person name="Hall J."/>
            <person name="Henson C."/>
            <person name="Hollinger A."/>
            <person name="Honan T."/>
            <person name="Huard M.D."/>
            <person name="Hughes L."/>
            <person name="Hurhula B."/>
            <person name="Husby M.E."/>
            <person name="Kamat A."/>
            <person name="Kanga B."/>
            <person name="Kashin S."/>
            <person name="Khazanovich D."/>
            <person name="Kisner P."/>
            <person name="Lance K."/>
            <person name="Lara M."/>
            <person name="Lee W."/>
            <person name="Lennon N."/>
            <person name="Letendre F."/>
            <person name="LeVine R."/>
            <person name="Lipovsky A."/>
            <person name="Liu X."/>
            <person name="Liu J."/>
            <person name="Liu S."/>
            <person name="Lokyitsang T."/>
            <person name="Lokyitsang Y."/>
            <person name="Lubonja R."/>
            <person name="Lui A."/>
            <person name="MacDonald P."/>
            <person name="Magnisalis V."/>
            <person name="Maru K."/>
            <person name="Matthews C."/>
            <person name="McCusker W."/>
            <person name="McDonough S."/>
            <person name="Mehta T."/>
            <person name="Meldrim J."/>
            <person name="Meneus L."/>
            <person name="Mihai O."/>
            <person name="Mihalev A."/>
            <person name="Mihova T."/>
            <person name="Mittelman R."/>
            <person name="Mlenga V."/>
            <person name="Montmayeur A."/>
            <person name="Mulrain L."/>
            <person name="Navidi A."/>
            <person name="Naylor J."/>
            <person name="Negash T."/>
            <person name="Nguyen T."/>
            <person name="Nguyen N."/>
            <person name="Nicol R."/>
            <person name="Norbu C."/>
            <person name="Norbu N."/>
            <person name="Novod N."/>
            <person name="O'Neill B."/>
            <person name="Osman S."/>
            <person name="Markiewicz E."/>
            <person name="Oyono O.L."/>
            <person name="Patti C."/>
            <person name="Phunkhang P."/>
            <person name="Pierre F."/>
            <person name="Priest M."/>
            <person name="Raghuraman S."/>
            <person name="Rege F."/>
            <person name="Reyes R."/>
            <person name="Rise C."/>
            <person name="Rogov P."/>
            <person name="Ross K."/>
            <person name="Ryan E."/>
            <person name="Settipalli S."/>
            <person name="Shea T."/>
            <person name="Sherpa N."/>
            <person name="Shi L."/>
            <person name="Shih D."/>
            <person name="Sparrow T."/>
            <person name="Spaulding J."/>
            <person name="Stalker J."/>
            <person name="Stange-Thomann N."/>
            <person name="Stavropoulos S."/>
            <person name="Stone C."/>
            <person name="Strader C."/>
            <person name="Tesfaye S."/>
            <person name="Thomson T."/>
            <person name="Thoulutsang Y."/>
            <person name="Thoulutsang D."/>
            <person name="Topham K."/>
            <person name="Topping I."/>
            <person name="Tsamla T."/>
            <person name="Vassiliev H."/>
            <person name="Vo A."/>
            <person name="Wangchuk T."/>
            <person name="Wangdi T."/>
            <person name="Weiand M."/>
            <person name="Wilkinson J."/>
            <person name="Wilson A."/>
            <person name="Yadav S."/>
            <person name="Young G."/>
            <person name="Yu Q."/>
            <person name="Zembek L."/>
            <person name="Zhong D."/>
            <person name="Zimmer A."/>
            <person name="Zwirko Z."/>
            <person name="Jaffe D.B."/>
            <person name="Alvarez P."/>
            <person name="Brockman W."/>
            <person name="Butler J."/>
            <person name="Chin C."/>
            <person name="Gnerre S."/>
            <person name="Grabherr M."/>
            <person name="Kleber M."/>
            <person name="Mauceli E."/>
            <person name="MacCallum I."/>
        </authorList>
    </citation>
    <scope>NUCLEOTIDE SEQUENCE [LARGE SCALE GENOMIC DNA]</scope>
    <source>
        <strain evidence="2">white501</strain>
    </source>
</reference>
<dbReference type="AlphaFoldDB" id="B4QZC1"/>
<organism evidence="1 2">
    <name type="scientific">Drosophila simulans</name>
    <name type="common">Fruit fly</name>
    <dbReference type="NCBI Taxonomy" id="7240"/>
    <lineage>
        <taxon>Eukaryota</taxon>
        <taxon>Metazoa</taxon>
        <taxon>Ecdysozoa</taxon>
        <taxon>Arthropoda</taxon>
        <taxon>Hexapoda</taxon>
        <taxon>Insecta</taxon>
        <taxon>Pterygota</taxon>
        <taxon>Neoptera</taxon>
        <taxon>Endopterygota</taxon>
        <taxon>Diptera</taxon>
        <taxon>Brachycera</taxon>
        <taxon>Muscomorpha</taxon>
        <taxon>Ephydroidea</taxon>
        <taxon>Drosophilidae</taxon>
        <taxon>Drosophila</taxon>
        <taxon>Sophophora</taxon>
    </lineage>
</organism>
<proteinExistence type="predicted"/>
<name>B4QZC1_DROSI</name>
<evidence type="ECO:0000313" key="1">
    <source>
        <dbReference type="EMBL" id="EDX13857.1"/>
    </source>
</evidence>
<accession>B4QZC1</accession>